<gene>
    <name evidence="3" type="ORF">KM92DES2_11505</name>
</gene>
<keyword evidence="2" id="KW-1133">Transmembrane helix</keyword>
<name>A0A212JPX4_9BACT</name>
<organism evidence="3">
    <name type="scientific">uncultured Desulfovibrio sp</name>
    <dbReference type="NCBI Taxonomy" id="167968"/>
    <lineage>
        <taxon>Bacteria</taxon>
        <taxon>Pseudomonadati</taxon>
        <taxon>Thermodesulfobacteriota</taxon>
        <taxon>Desulfovibrionia</taxon>
        <taxon>Desulfovibrionales</taxon>
        <taxon>Desulfovibrionaceae</taxon>
        <taxon>Desulfovibrio</taxon>
        <taxon>environmental samples</taxon>
    </lineage>
</organism>
<evidence type="ECO:0008006" key="4">
    <source>
        <dbReference type="Google" id="ProtNLM"/>
    </source>
</evidence>
<keyword evidence="2" id="KW-0472">Membrane</keyword>
<proteinExistence type="predicted"/>
<evidence type="ECO:0000313" key="3">
    <source>
        <dbReference type="EMBL" id="SBW01477.1"/>
    </source>
</evidence>
<feature type="compositionally biased region" description="Polar residues" evidence="1">
    <location>
        <begin position="13"/>
        <end position="31"/>
    </location>
</feature>
<sequence length="365" mass="39676">MISSKLGSGLYRDSSTGMTPESSRRAGSQQIAPRAKRASGVLQLALALLNAECAPVGGQAVMEGVMMRHGDVYGLAVRQTDGVIRAMRCPWFSLTRSPWLKKPFVRGFPVLLETLVNGIKALNRSVEAVAQSEQEEISGWHLVLTLILALLMAVGLFVVVPHLLSLVMLWARLGGDVEGLSFHLWDGFFKCCIFMGYIKAISYVPDIRRVFQYHGAEHKTIHAYEAGGDVDAAAAMGKSRLHPRCGTTFLLFVISISILLHAVLVPLMLSIYTPQGEVAKHALTIGVKLLLMVPISALAYELIRYAAKLPEGLSATVLRAPGLALQRLTTYEPDESQLEVAVVALREALGPDDGARVRTVAYTTE</sequence>
<keyword evidence="2" id="KW-0812">Transmembrane</keyword>
<dbReference type="PANTHER" id="PTHR42867">
    <property type="entry name" value="MEMBRANE PROTEIN-RELATED"/>
    <property type="match status" value="1"/>
</dbReference>
<reference evidence="3" key="1">
    <citation type="submission" date="2016-04" db="EMBL/GenBank/DDBJ databases">
        <authorList>
            <person name="Evans L.H."/>
            <person name="Alamgir A."/>
            <person name="Owens N."/>
            <person name="Weber N.D."/>
            <person name="Virtaneva K."/>
            <person name="Barbian K."/>
            <person name="Babar A."/>
            <person name="Rosenke K."/>
        </authorList>
    </citation>
    <scope>NUCLEOTIDE SEQUENCE</scope>
    <source>
        <strain evidence="3">92-2</strain>
    </source>
</reference>
<dbReference type="Pfam" id="PF07136">
    <property type="entry name" value="DUF1385"/>
    <property type="match status" value="1"/>
</dbReference>
<dbReference type="AlphaFoldDB" id="A0A212JPX4"/>
<evidence type="ECO:0000256" key="1">
    <source>
        <dbReference type="SAM" id="MobiDB-lite"/>
    </source>
</evidence>
<evidence type="ECO:0000256" key="2">
    <source>
        <dbReference type="SAM" id="Phobius"/>
    </source>
</evidence>
<protein>
    <recommendedName>
        <fullName evidence="4">Metal-dependent enzyme</fullName>
    </recommendedName>
</protein>
<dbReference type="EMBL" id="FLUP01000001">
    <property type="protein sequence ID" value="SBW01477.1"/>
    <property type="molecule type" value="Genomic_DNA"/>
</dbReference>
<dbReference type="PANTHER" id="PTHR42867:SF1">
    <property type="entry name" value="MEMBRANE PROTEIN-RELATED"/>
    <property type="match status" value="1"/>
</dbReference>
<feature type="transmembrane region" description="Helical" evidence="2">
    <location>
        <begin position="142"/>
        <end position="164"/>
    </location>
</feature>
<accession>A0A212JPX4</accession>
<feature type="transmembrane region" description="Helical" evidence="2">
    <location>
        <begin position="249"/>
        <end position="272"/>
    </location>
</feature>
<feature type="region of interest" description="Disordered" evidence="1">
    <location>
        <begin position="1"/>
        <end position="32"/>
    </location>
</feature>
<feature type="transmembrane region" description="Helical" evidence="2">
    <location>
        <begin position="278"/>
        <end position="300"/>
    </location>
</feature>
<dbReference type="InterPro" id="IPR010787">
    <property type="entry name" value="DUF1385"/>
</dbReference>
<feature type="transmembrane region" description="Helical" evidence="2">
    <location>
        <begin position="184"/>
        <end position="204"/>
    </location>
</feature>